<dbReference type="RefSeq" id="WP_101899917.1">
    <property type="nucleotide sequence ID" value="NZ_CP025491.2"/>
</dbReference>
<feature type="domain" description="Thiolase N-terminal" evidence="6">
    <location>
        <begin position="6"/>
        <end position="263"/>
    </location>
</feature>
<protein>
    <submittedName>
        <fullName evidence="8">Acetyl-CoA C-acyltransferase</fullName>
        <ecNumber evidence="8">2.3.1.9</ecNumber>
    </submittedName>
</protein>
<evidence type="ECO:0000313" key="8">
    <source>
        <dbReference type="EMBL" id="AUH72288.1"/>
    </source>
</evidence>
<feature type="active site" description="Proton acceptor" evidence="4">
    <location>
        <position position="380"/>
    </location>
</feature>
<gene>
    <name evidence="8" type="ORF">CAB17_09600</name>
</gene>
<dbReference type="CDD" id="cd00751">
    <property type="entry name" value="thiolase"/>
    <property type="match status" value="1"/>
</dbReference>
<reference evidence="8 9" key="1">
    <citation type="submission" date="2017-12" db="EMBL/GenBank/DDBJ databases">
        <title>Legionella sainthelensi LA01-117, whole genome sequence of a clinical isolate from New Zealand.</title>
        <authorList>
            <person name="Cree S.L."/>
            <person name="Slow S."/>
            <person name="Kennedy M.A."/>
            <person name="Murdoch D.R."/>
            <person name="Biggs P.J."/>
            <person name="Anderson T."/>
        </authorList>
    </citation>
    <scope>NUCLEOTIDE SEQUENCE [LARGE SCALE GENOMIC DNA]</scope>
    <source>
        <strain evidence="8 9">LA01-117</strain>
    </source>
</reference>
<dbReference type="Pfam" id="PF02803">
    <property type="entry name" value="Thiolase_C"/>
    <property type="match status" value="1"/>
</dbReference>
<feature type="active site" description="Acyl-thioester intermediate" evidence="4">
    <location>
        <position position="90"/>
    </location>
</feature>
<comment type="similarity">
    <text evidence="1 5">Belongs to the thiolase-like superfamily. Thiolase family.</text>
</comment>
<dbReference type="GO" id="GO:0044281">
    <property type="term" value="P:small molecule metabolic process"/>
    <property type="evidence" value="ECO:0007669"/>
    <property type="project" value="UniProtKB-ARBA"/>
</dbReference>
<keyword evidence="2 5" id="KW-0808">Transferase</keyword>
<dbReference type="Gene3D" id="3.40.47.10">
    <property type="match status" value="2"/>
</dbReference>
<dbReference type="Proteomes" id="UP000234343">
    <property type="component" value="Chromosome"/>
</dbReference>
<dbReference type="PROSITE" id="PS00098">
    <property type="entry name" value="THIOLASE_1"/>
    <property type="match status" value="1"/>
</dbReference>
<keyword evidence="3 5" id="KW-0012">Acyltransferase</keyword>
<dbReference type="InterPro" id="IPR020610">
    <property type="entry name" value="Thiolase_AS"/>
</dbReference>
<dbReference type="EMBL" id="CP025491">
    <property type="protein sequence ID" value="AUH72288.1"/>
    <property type="molecule type" value="Genomic_DNA"/>
</dbReference>
<keyword evidence="9" id="KW-1185">Reference proteome</keyword>
<proteinExistence type="inferred from homology"/>
<dbReference type="KEGG" id="lsh:CAB17_09600"/>
<dbReference type="InterPro" id="IPR020617">
    <property type="entry name" value="Thiolase_C"/>
</dbReference>
<evidence type="ECO:0000256" key="2">
    <source>
        <dbReference type="ARBA" id="ARBA00022679"/>
    </source>
</evidence>
<dbReference type="PROSITE" id="PS00099">
    <property type="entry name" value="THIOLASE_3"/>
    <property type="match status" value="1"/>
</dbReference>
<evidence type="ECO:0000256" key="5">
    <source>
        <dbReference type="RuleBase" id="RU003557"/>
    </source>
</evidence>
<dbReference type="Pfam" id="PF00108">
    <property type="entry name" value="Thiolase_N"/>
    <property type="match status" value="1"/>
</dbReference>
<sequence length="394" mass="41200">MEQNDIVIVAAKRTPMGAMLGNLSTLSAPELGAIAHQAALSQAGINPAEIDEVLSGCVLQAGIGQAPARQAAIKAGIPNTAGATTINKMCGSGMKAIMLAHDLIRAGTAHIVLASGMESMSNAPYLLSKARSGYRLGHGELKDHMFLDGLEDAYDRGKLMGVFAEATASHFHFSREQQDEFAIRSMSRALKAMENGAFKDEITPVTISSRKGEVTVTVDEGPDAAKLAKIAQLKPAFKADGTVTAANSSSISDGAASVILMSAGQAEKQGIRPLARIVAHACNSQAPEWFTTAPVDAIRKVMNKAAWKQNDVDLYEINEAFAVVTMAAIKELELNPEHVNIHGGACALGHPIGASGARILVTLIHALKHQGKKRGVAALCIGGGEATAMAIELI</sequence>
<evidence type="ECO:0000256" key="1">
    <source>
        <dbReference type="ARBA" id="ARBA00010982"/>
    </source>
</evidence>
<name>A0A2H5FL62_9GAMM</name>
<evidence type="ECO:0000313" key="9">
    <source>
        <dbReference type="Proteomes" id="UP000234343"/>
    </source>
</evidence>
<dbReference type="PIRSF" id="PIRSF000429">
    <property type="entry name" value="Ac-CoA_Ac_transf"/>
    <property type="match status" value="1"/>
</dbReference>
<dbReference type="NCBIfam" id="TIGR01930">
    <property type="entry name" value="AcCoA-C-Actrans"/>
    <property type="match status" value="1"/>
</dbReference>
<evidence type="ECO:0000259" key="7">
    <source>
        <dbReference type="Pfam" id="PF02803"/>
    </source>
</evidence>
<feature type="domain" description="Thiolase C-terminal" evidence="7">
    <location>
        <begin position="272"/>
        <end position="392"/>
    </location>
</feature>
<dbReference type="GO" id="GO:0003985">
    <property type="term" value="F:acetyl-CoA C-acetyltransferase activity"/>
    <property type="evidence" value="ECO:0007669"/>
    <property type="project" value="UniProtKB-EC"/>
</dbReference>
<dbReference type="AlphaFoldDB" id="A0A2H5FL62"/>
<evidence type="ECO:0000259" key="6">
    <source>
        <dbReference type="Pfam" id="PF00108"/>
    </source>
</evidence>
<evidence type="ECO:0000256" key="4">
    <source>
        <dbReference type="PIRSR" id="PIRSR000429-1"/>
    </source>
</evidence>
<dbReference type="InterPro" id="IPR002155">
    <property type="entry name" value="Thiolase"/>
</dbReference>
<dbReference type="SUPFAM" id="SSF53901">
    <property type="entry name" value="Thiolase-like"/>
    <property type="match status" value="2"/>
</dbReference>
<organism evidence="8 9">
    <name type="scientific">Legionella sainthelensi</name>
    <dbReference type="NCBI Taxonomy" id="28087"/>
    <lineage>
        <taxon>Bacteria</taxon>
        <taxon>Pseudomonadati</taxon>
        <taxon>Pseudomonadota</taxon>
        <taxon>Gammaproteobacteria</taxon>
        <taxon>Legionellales</taxon>
        <taxon>Legionellaceae</taxon>
        <taxon>Legionella</taxon>
    </lineage>
</organism>
<dbReference type="PANTHER" id="PTHR18919:SF164">
    <property type="entry name" value="ACETYL-COA ACETYLTRANSFERASE"/>
    <property type="match status" value="1"/>
</dbReference>
<dbReference type="FunFam" id="3.40.47.10:FF:000010">
    <property type="entry name" value="Acetyl-CoA acetyltransferase (Thiolase)"/>
    <property type="match status" value="1"/>
</dbReference>
<dbReference type="EC" id="2.3.1.9" evidence="8"/>
<feature type="active site" description="Proton acceptor" evidence="4">
    <location>
        <position position="350"/>
    </location>
</feature>
<dbReference type="InterPro" id="IPR016039">
    <property type="entry name" value="Thiolase-like"/>
</dbReference>
<dbReference type="InterPro" id="IPR020616">
    <property type="entry name" value="Thiolase_N"/>
</dbReference>
<dbReference type="PANTHER" id="PTHR18919">
    <property type="entry name" value="ACETYL-COA C-ACYLTRANSFERASE"/>
    <property type="match status" value="1"/>
</dbReference>
<dbReference type="InterPro" id="IPR020615">
    <property type="entry name" value="Thiolase_acyl_enz_int_AS"/>
</dbReference>
<evidence type="ECO:0000256" key="3">
    <source>
        <dbReference type="ARBA" id="ARBA00023315"/>
    </source>
</evidence>
<accession>A0A2H5FL62</accession>